<dbReference type="Proteomes" id="UP000316079">
    <property type="component" value="Unassembled WGS sequence"/>
</dbReference>
<sequence>MAMDAFLIGLEANSRAPAQDMVVLGFLRIVFSHDVLDAHAVRLCTCSYSVKNPDVDRRFHRICEATFGVLDRGVFSHDVLNQKLGSVEGLLWVWFQVFLPEINCSDAPRDKCSGPFCFKLHLGKRSVTTPTATCWTEVDRHPMETLTDSLCNLLVRLTPEMYLLLRNQGTRSLNHQSLTGSGFLVWLLALGTGVGQFMGILAHPDHGSIGRIGRPERAPNGTVAAARGGEKVDGGIIISMQRGAQHMSHGGDGAERDELGGCSYHARYHVRPVRPGCSVLSGVGLMARLVFTSAFLSPAVGISNTGIGAHCSRVPSVVNISVKPSSHIHTPSCKGQQRNTQQSLSLRQNTIISTYLEI</sequence>
<accession>A0A553MUJ8</accession>
<keyword evidence="2" id="KW-1185">Reference proteome</keyword>
<proteinExistence type="predicted"/>
<dbReference type="EMBL" id="SRMA01027257">
    <property type="protein sequence ID" value="TRY56872.1"/>
    <property type="molecule type" value="Genomic_DNA"/>
</dbReference>
<dbReference type="AlphaFoldDB" id="A0A553MUJ8"/>
<organism evidence="1 2">
    <name type="scientific">Danionella cerebrum</name>
    <dbReference type="NCBI Taxonomy" id="2873325"/>
    <lineage>
        <taxon>Eukaryota</taxon>
        <taxon>Metazoa</taxon>
        <taxon>Chordata</taxon>
        <taxon>Craniata</taxon>
        <taxon>Vertebrata</taxon>
        <taxon>Euteleostomi</taxon>
        <taxon>Actinopterygii</taxon>
        <taxon>Neopterygii</taxon>
        <taxon>Teleostei</taxon>
        <taxon>Ostariophysi</taxon>
        <taxon>Cypriniformes</taxon>
        <taxon>Danionidae</taxon>
        <taxon>Danioninae</taxon>
        <taxon>Danionella</taxon>
    </lineage>
</organism>
<comment type="caution">
    <text evidence="1">The sequence shown here is derived from an EMBL/GenBank/DDBJ whole genome shotgun (WGS) entry which is preliminary data.</text>
</comment>
<evidence type="ECO:0000313" key="1">
    <source>
        <dbReference type="EMBL" id="TRY56872.1"/>
    </source>
</evidence>
<evidence type="ECO:0000313" key="2">
    <source>
        <dbReference type="Proteomes" id="UP000316079"/>
    </source>
</evidence>
<reference evidence="1 2" key="1">
    <citation type="journal article" date="2019" name="Sci. Data">
        <title>Hybrid genome assembly and annotation of Danionella translucida.</title>
        <authorList>
            <person name="Kadobianskyi M."/>
            <person name="Schulze L."/>
            <person name="Schuelke M."/>
            <person name="Judkewitz B."/>
        </authorList>
    </citation>
    <scope>NUCLEOTIDE SEQUENCE [LARGE SCALE GENOMIC DNA]</scope>
    <source>
        <strain evidence="1 2">Bolton</strain>
    </source>
</reference>
<protein>
    <submittedName>
        <fullName evidence="1">Uncharacterized protein</fullName>
    </submittedName>
</protein>
<gene>
    <name evidence="1" type="ORF">DNTS_013961</name>
</gene>
<name>A0A553MUJ8_9TELE</name>